<dbReference type="EMBL" id="JADBJN010000001">
    <property type="protein sequence ID" value="KAG5684612.1"/>
    <property type="molecule type" value="Genomic_DNA"/>
</dbReference>
<dbReference type="GO" id="GO:0005789">
    <property type="term" value="C:endoplasmic reticulum membrane"/>
    <property type="evidence" value="ECO:0007669"/>
    <property type="project" value="TreeGrafter"/>
</dbReference>
<dbReference type="PANTHER" id="PTHR12892">
    <property type="entry name" value="FGF RECEPTOR ACTIVATING PROTEIN 1"/>
    <property type="match status" value="1"/>
</dbReference>
<organism evidence="4 5">
    <name type="scientific">Polypedilum vanderplanki</name>
    <name type="common">Sleeping chironomid midge</name>
    <dbReference type="NCBI Taxonomy" id="319348"/>
    <lineage>
        <taxon>Eukaryota</taxon>
        <taxon>Metazoa</taxon>
        <taxon>Ecdysozoa</taxon>
        <taxon>Arthropoda</taxon>
        <taxon>Hexapoda</taxon>
        <taxon>Insecta</taxon>
        <taxon>Pterygota</taxon>
        <taxon>Neoptera</taxon>
        <taxon>Endopterygota</taxon>
        <taxon>Diptera</taxon>
        <taxon>Nematocera</taxon>
        <taxon>Chironomoidea</taxon>
        <taxon>Chironomidae</taxon>
        <taxon>Chironominae</taxon>
        <taxon>Polypedilum</taxon>
        <taxon>Polypedilum</taxon>
    </lineage>
</organism>
<keyword evidence="2" id="KW-0812">Transmembrane</keyword>
<comment type="caution">
    <text evidence="4">The sequence shown here is derived from an EMBL/GenBank/DDBJ whole genome shotgun (WGS) entry which is preliminary data.</text>
</comment>
<feature type="transmembrane region" description="Helical" evidence="2">
    <location>
        <begin position="246"/>
        <end position="264"/>
    </location>
</feature>
<dbReference type="GO" id="GO:0006506">
    <property type="term" value="P:GPI anchor biosynthetic process"/>
    <property type="evidence" value="ECO:0007669"/>
    <property type="project" value="TreeGrafter"/>
</dbReference>
<feature type="domain" description="CWH43-like N-terminal" evidence="3">
    <location>
        <begin position="53"/>
        <end position="275"/>
    </location>
</feature>
<dbReference type="Pfam" id="PF10277">
    <property type="entry name" value="Frag1"/>
    <property type="match status" value="1"/>
</dbReference>
<accession>A0A9J6CRT9</accession>
<evidence type="ECO:0000313" key="4">
    <source>
        <dbReference type="EMBL" id="KAG5684612.1"/>
    </source>
</evidence>
<proteinExistence type="predicted"/>
<keyword evidence="2" id="KW-1133">Transmembrane helix</keyword>
<feature type="transmembrane region" description="Helical" evidence="2">
    <location>
        <begin position="220"/>
        <end position="240"/>
    </location>
</feature>
<dbReference type="PANTHER" id="PTHR12892:SF17">
    <property type="entry name" value="POST-GPI ATTACHMENT TO PROTEINS FACTOR 2-LIKE"/>
    <property type="match status" value="1"/>
</dbReference>
<feature type="region of interest" description="Disordered" evidence="1">
    <location>
        <begin position="1"/>
        <end position="31"/>
    </location>
</feature>
<evidence type="ECO:0000259" key="3">
    <source>
        <dbReference type="Pfam" id="PF10277"/>
    </source>
</evidence>
<feature type="transmembrane region" description="Helical" evidence="2">
    <location>
        <begin position="101"/>
        <end position="121"/>
    </location>
</feature>
<keyword evidence="5" id="KW-1185">Reference proteome</keyword>
<feature type="transmembrane region" description="Helical" evidence="2">
    <location>
        <begin position="142"/>
        <end position="166"/>
    </location>
</feature>
<dbReference type="OrthoDB" id="68581at2759"/>
<sequence length="307" mass="35181">MKKSNFLMATEHKTKSDELTKRSGESDGTSINNSNNDNVVLFRLSLRALSNWTLMLPLTGLFICFVTGYIFQAEEIHETHCRVYNIIPSISSITGIRPQIYLWRAIIALHISPRLVIAFVHKNYLKHHVLSQVRDQTRHAKATKLATVVHYLNLIEIASLGGVTYVSNKENYPIHEKIFITFMITSLTYMLVSLKLLKVLLPNGPRNEQERRSLRYKKSFFALSIASTIGLIVFFLKHRFLCHDLAFSWFAFCEYVVAISNMGFHSATTMIDFPPLDLVVKNVHGHLVVEDVEEKDENEVVLVKKDE</sequence>
<gene>
    <name evidence="4" type="ORF">PVAND_013837</name>
</gene>
<dbReference type="AlphaFoldDB" id="A0A9J6CRT9"/>
<protein>
    <recommendedName>
        <fullName evidence="3">CWH43-like N-terminal domain-containing protein</fullName>
    </recommendedName>
</protein>
<dbReference type="Proteomes" id="UP001107558">
    <property type="component" value="Chromosome 1"/>
</dbReference>
<evidence type="ECO:0000313" key="5">
    <source>
        <dbReference type="Proteomes" id="UP001107558"/>
    </source>
</evidence>
<feature type="transmembrane region" description="Helical" evidence="2">
    <location>
        <begin position="178"/>
        <end position="200"/>
    </location>
</feature>
<feature type="compositionally biased region" description="Basic and acidic residues" evidence="1">
    <location>
        <begin position="10"/>
        <end position="25"/>
    </location>
</feature>
<feature type="transmembrane region" description="Helical" evidence="2">
    <location>
        <begin position="52"/>
        <end position="71"/>
    </location>
</feature>
<keyword evidence="2" id="KW-0472">Membrane</keyword>
<evidence type="ECO:0000256" key="1">
    <source>
        <dbReference type="SAM" id="MobiDB-lite"/>
    </source>
</evidence>
<dbReference type="InterPro" id="IPR039545">
    <property type="entry name" value="PGAP2"/>
</dbReference>
<name>A0A9J6CRT9_POLVA</name>
<dbReference type="GO" id="GO:0000139">
    <property type="term" value="C:Golgi membrane"/>
    <property type="evidence" value="ECO:0007669"/>
    <property type="project" value="InterPro"/>
</dbReference>
<dbReference type="InterPro" id="IPR019402">
    <property type="entry name" value="CWH43_N"/>
</dbReference>
<evidence type="ECO:0000256" key="2">
    <source>
        <dbReference type="SAM" id="Phobius"/>
    </source>
</evidence>
<reference evidence="4" key="1">
    <citation type="submission" date="2021-03" db="EMBL/GenBank/DDBJ databases">
        <title>Chromosome level genome of the anhydrobiotic midge Polypedilum vanderplanki.</title>
        <authorList>
            <person name="Yoshida Y."/>
            <person name="Kikawada T."/>
            <person name="Gusev O."/>
        </authorList>
    </citation>
    <scope>NUCLEOTIDE SEQUENCE</scope>
    <source>
        <strain evidence="4">NIAS01</strain>
        <tissue evidence="4">Whole body or cell culture</tissue>
    </source>
</reference>